<dbReference type="InterPro" id="IPR023346">
    <property type="entry name" value="Lysozyme-like_dom_sf"/>
</dbReference>
<accession>A0A645CVP0</accession>
<dbReference type="EMBL" id="VSSQ01030397">
    <property type="protein sequence ID" value="MPM80918.1"/>
    <property type="molecule type" value="Genomic_DNA"/>
</dbReference>
<gene>
    <name evidence="2" type="primary">mltF_39</name>
    <name evidence="2" type="ORF">SDC9_127969</name>
</gene>
<dbReference type="SUPFAM" id="SSF53955">
    <property type="entry name" value="Lysozyme-like"/>
    <property type="match status" value="1"/>
</dbReference>
<evidence type="ECO:0000313" key="2">
    <source>
        <dbReference type="EMBL" id="MPM80918.1"/>
    </source>
</evidence>
<dbReference type="InterPro" id="IPR008258">
    <property type="entry name" value="Transglycosylase_SLT_dom_1"/>
</dbReference>
<reference evidence="2" key="1">
    <citation type="submission" date="2019-08" db="EMBL/GenBank/DDBJ databases">
        <authorList>
            <person name="Kucharzyk K."/>
            <person name="Murdoch R.W."/>
            <person name="Higgins S."/>
            <person name="Loffler F."/>
        </authorList>
    </citation>
    <scope>NUCLEOTIDE SEQUENCE</scope>
</reference>
<name>A0A645CVP0_9ZZZZ</name>
<organism evidence="2">
    <name type="scientific">bioreactor metagenome</name>
    <dbReference type="NCBI Taxonomy" id="1076179"/>
    <lineage>
        <taxon>unclassified sequences</taxon>
        <taxon>metagenomes</taxon>
        <taxon>ecological metagenomes</taxon>
    </lineage>
</organism>
<dbReference type="EC" id="4.2.2.-" evidence="2"/>
<dbReference type="Gene3D" id="1.10.530.10">
    <property type="match status" value="1"/>
</dbReference>
<dbReference type="AlphaFoldDB" id="A0A645CVP0"/>
<dbReference type="GO" id="GO:0016829">
    <property type="term" value="F:lyase activity"/>
    <property type="evidence" value="ECO:0007669"/>
    <property type="project" value="UniProtKB-KW"/>
</dbReference>
<dbReference type="Pfam" id="PF01464">
    <property type="entry name" value="SLT"/>
    <property type="match status" value="1"/>
</dbReference>
<protein>
    <submittedName>
        <fullName evidence="2">Membrane-bound lytic murein transglycosylase F</fullName>
        <ecNumber evidence="2">4.2.2.-</ecNumber>
    </submittedName>
</protein>
<feature type="domain" description="Transglycosylase SLT" evidence="1">
    <location>
        <begin position="1"/>
        <end position="64"/>
    </location>
</feature>
<sequence length="128" mass="14964">MQIKSSTAKQFKVENVYDPEQNIMAGSMLLKRLQKMYTKDGIDSMNRVKFVLASYNAGEGRIEDCRTFAQYKGVDHNNWNEVKTVIPLMRKNEIVELLKFGSFKGVETIRFVEQVLDRYEEYKGLVRK</sequence>
<comment type="caution">
    <text evidence="2">The sequence shown here is derived from an EMBL/GenBank/DDBJ whole genome shotgun (WGS) entry which is preliminary data.</text>
</comment>
<evidence type="ECO:0000259" key="1">
    <source>
        <dbReference type="Pfam" id="PF01464"/>
    </source>
</evidence>
<keyword evidence="2" id="KW-0456">Lyase</keyword>
<proteinExistence type="predicted"/>